<evidence type="ECO:0000256" key="4">
    <source>
        <dbReference type="ARBA" id="ARBA00023002"/>
    </source>
</evidence>
<sequence length="393" mass="40340">MMGCQGEGVPPLSVTTHILLSPPVLTLHCHPQALQAGGVEGVCCPGARLPAGAWGGGGSAPPSTPPTTSRGMNLDAVLGAILAPASPHLPQGGFLPYGEPSSPPPHFLLIASGGVFPPENNLTAPGRPLPPQTAPLSLYCPREPSQLPPPQLLPLEVSVSECPHTSVSPARGGQFRHRPLRLRAAGEDPGGPTPAALHLPGRGQRLLGALCPVPAGCAQALPRPYHHGLVCTTRKKTGVGYPQLSAVLECADAAHGLNGHIISDGGCSCPGDVAKAFGAGADFVMLGGMLAGHTESGGELIERGGKKYKLFYGMSSEVAMKKYAGGVAEYRASEGRAAEVPFRGAVENTLRDVLGGLRSTCTYVGAAKLKELSHRTTFIRVTPQGPPLFGAGE</sequence>
<organism evidence="6 7">
    <name type="scientific">Chrysemys picta bellii</name>
    <name type="common">Western painted turtle</name>
    <name type="synonym">Emys bellii</name>
    <dbReference type="NCBI Taxonomy" id="8478"/>
    <lineage>
        <taxon>Eukaryota</taxon>
        <taxon>Metazoa</taxon>
        <taxon>Chordata</taxon>
        <taxon>Craniata</taxon>
        <taxon>Vertebrata</taxon>
        <taxon>Euteleostomi</taxon>
        <taxon>Archelosauria</taxon>
        <taxon>Testudinata</taxon>
        <taxon>Testudines</taxon>
        <taxon>Cryptodira</taxon>
        <taxon>Durocryptodira</taxon>
        <taxon>Testudinoidea</taxon>
        <taxon>Emydidae</taxon>
        <taxon>Chrysemys</taxon>
    </lineage>
</organism>
<keyword evidence="4" id="KW-0560">Oxidoreductase</keyword>
<keyword evidence="3" id="KW-0521">NADP</keyword>
<dbReference type="SMART" id="SM01240">
    <property type="entry name" value="IMPDH"/>
    <property type="match status" value="1"/>
</dbReference>
<dbReference type="GO" id="GO:0046037">
    <property type="term" value="P:GMP metabolic process"/>
    <property type="evidence" value="ECO:0007669"/>
    <property type="project" value="Ensembl"/>
</dbReference>
<dbReference type="GO" id="GO:0003920">
    <property type="term" value="F:GMP reductase activity"/>
    <property type="evidence" value="ECO:0007669"/>
    <property type="project" value="UniProtKB-EC"/>
</dbReference>
<evidence type="ECO:0000313" key="7">
    <source>
        <dbReference type="Proteomes" id="UP000694380"/>
    </source>
</evidence>
<keyword evidence="7" id="KW-1185">Reference proteome</keyword>
<evidence type="ECO:0000259" key="5">
    <source>
        <dbReference type="Pfam" id="PF00478"/>
    </source>
</evidence>
<proteinExistence type="predicted"/>
<dbReference type="PANTHER" id="PTHR43170">
    <property type="entry name" value="GMP REDUCTASE"/>
    <property type="match status" value="1"/>
</dbReference>
<dbReference type="Proteomes" id="UP000694380">
    <property type="component" value="Unplaced"/>
</dbReference>
<dbReference type="EC" id="1.7.1.7" evidence="1"/>
<dbReference type="Gene3D" id="3.20.20.70">
    <property type="entry name" value="Aldolase class I"/>
    <property type="match status" value="1"/>
</dbReference>
<protein>
    <recommendedName>
        <fullName evidence="2">GMP reductase</fullName>
        <ecNumber evidence="1">1.7.1.7</ecNumber>
    </recommendedName>
</protein>
<dbReference type="GeneTree" id="ENSGT00940000159574"/>
<reference evidence="6" key="2">
    <citation type="submission" date="2025-09" db="UniProtKB">
        <authorList>
            <consortium name="Ensembl"/>
        </authorList>
    </citation>
    <scope>IDENTIFICATION</scope>
</reference>
<accession>A0A8C3IPG4</accession>
<name>A0A8C3IPG4_CHRPI</name>
<dbReference type="SUPFAM" id="SSF51412">
    <property type="entry name" value="Inosine monophosphate dehydrogenase (IMPDH)"/>
    <property type="match status" value="1"/>
</dbReference>
<evidence type="ECO:0000256" key="3">
    <source>
        <dbReference type="ARBA" id="ARBA00022857"/>
    </source>
</evidence>
<evidence type="ECO:0000256" key="1">
    <source>
        <dbReference type="ARBA" id="ARBA00012678"/>
    </source>
</evidence>
<dbReference type="PANTHER" id="PTHR43170:SF4">
    <property type="entry name" value="GMP REDUCTASE 2"/>
    <property type="match status" value="1"/>
</dbReference>
<feature type="domain" description="IMP dehydrogenase/GMP reductase" evidence="5">
    <location>
        <begin position="228"/>
        <end position="385"/>
    </location>
</feature>
<dbReference type="InterPro" id="IPR013785">
    <property type="entry name" value="Aldolase_TIM"/>
</dbReference>
<dbReference type="InterPro" id="IPR050139">
    <property type="entry name" value="GMP_reductase"/>
</dbReference>
<dbReference type="AlphaFoldDB" id="A0A8C3IPG4"/>
<reference evidence="6" key="1">
    <citation type="submission" date="2025-08" db="UniProtKB">
        <authorList>
            <consortium name="Ensembl"/>
        </authorList>
    </citation>
    <scope>IDENTIFICATION</scope>
</reference>
<evidence type="ECO:0000313" key="6">
    <source>
        <dbReference type="Ensembl" id="ENSCPBP00000037143.1"/>
    </source>
</evidence>
<dbReference type="InterPro" id="IPR001093">
    <property type="entry name" value="IMP_DH_GMPRt"/>
</dbReference>
<dbReference type="Ensembl" id="ENSCPBT00000043566.1">
    <property type="protein sequence ID" value="ENSCPBP00000037143.1"/>
    <property type="gene ID" value="ENSCPBG00000025745.1"/>
</dbReference>
<evidence type="ECO:0000256" key="2">
    <source>
        <dbReference type="ARBA" id="ARBA00015800"/>
    </source>
</evidence>
<gene>
    <name evidence="6" type="primary">GMPR2</name>
</gene>
<dbReference type="Pfam" id="PF00478">
    <property type="entry name" value="IMPDH"/>
    <property type="match status" value="1"/>
</dbReference>